<evidence type="ECO:0000259" key="5">
    <source>
        <dbReference type="PROSITE" id="PS51464"/>
    </source>
</evidence>
<dbReference type="GO" id="GO:1901135">
    <property type="term" value="P:carbohydrate derivative metabolic process"/>
    <property type="evidence" value="ECO:0007669"/>
    <property type="project" value="InterPro"/>
</dbReference>
<dbReference type="RefSeq" id="WP_117451894.1">
    <property type="nucleotide sequence ID" value="NZ_QVET01000017.1"/>
</dbReference>
<dbReference type="InterPro" id="IPR036388">
    <property type="entry name" value="WH-like_DNA-bd_sf"/>
</dbReference>
<dbReference type="SUPFAM" id="SSF53697">
    <property type="entry name" value="SIS domain"/>
    <property type="match status" value="1"/>
</dbReference>
<feature type="domain" description="HTH rpiR-type" evidence="4">
    <location>
        <begin position="14"/>
        <end position="89"/>
    </location>
</feature>
<dbReference type="SUPFAM" id="SSF46689">
    <property type="entry name" value="Homeodomain-like"/>
    <property type="match status" value="1"/>
</dbReference>
<dbReference type="CDD" id="cd05013">
    <property type="entry name" value="SIS_RpiR"/>
    <property type="match status" value="1"/>
</dbReference>
<dbReference type="Gene3D" id="3.40.50.10490">
    <property type="entry name" value="Glucose-6-phosphate isomerase like protein, domain 1"/>
    <property type="match status" value="1"/>
</dbReference>
<dbReference type="InterPro" id="IPR047640">
    <property type="entry name" value="RpiR-like"/>
</dbReference>
<dbReference type="PROSITE" id="PS51464">
    <property type="entry name" value="SIS"/>
    <property type="match status" value="1"/>
</dbReference>
<keyword evidence="2" id="KW-0238">DNA-binding</keyword>
<gene>
    <name evidence="6" type="ORF">GPL26_28075</name>
</gene>
<dbReference type="AlphaFoldDB" id="A0AA41KBK2"/>
<dbReference type="GO" id="GO:0003677">
    <property type="term" value="F:DNA binding"/>
    <property type="evidence" value="ECO:0007669"/>
    <property type="project" value="UniProtKB-KW"/>
</dbReference>
<proteinExistence type="predicted"/>
<dbReference type="Proteomes" id="UP000708338">
    <property type="component" value="Unassembled WGS sequence"/>
</dbReference>
<dbReference type="Pfam" id="PF01418">
    <property type="entry name" value="HTH_6"/>
    <property type="match status" value="1"/>
</dbReference>
<dbReference type="InterPro" id="IPR009057">
    <property type="entry name" value="Homeodomain-like_sf"/>
</dbReference>
<evidence type="ECO:0000313" key="7">
    <source>
        <dbReference type="Proteomes" id="UP000708338"/>
    </source>
</evidence>
<dbReference type="Gene3D" id="1.10.10.10">
    <property type="entry name" value="Winged helix-like DNA-binding domain superfamily/Winged helix DNA-binding domain"/>
    <property type="match status" value="1"/>
</dbReference>
<feature type="domain" description="SIS" evidence="5">
    <location>
        <begin position="129"/>
        <end position="269"/>
    </location>
</feature>
<accession>A0AA41KBK2</accession>
<sequence length="283" mass="32551">MTAAAVSGGSGGIMGLKGKLMLARQEKNISFQKISEYLMEDRDYSDLKVQNIVGACNVSASGVIRFCKYLGLSGFSELKYLLVHETEQERERVEWENNIRRSSDEHLANIYEAFQETHIHLDTVQMNQMIERLHEAGEIVVLGLGSSWIIAKDLELRFKRIKKNCQALNDINLQYFAARNAGRGTIFWGITYSGTTRDVLDNLRIAREEGAATILMTHHSNRQFEEEFDYIIYVYGSEARDRRTSTISRLAMLYLVDMIYFMYMNRYSQEVTACLDYNSKIPN</sequence>
<dbReference type="InterPro" id="IPR035472">
    <property type="entry name" value="RpiR-like_SIS"/>
</dbReference>
<dbReference type="InterPro" id="IPR000281">
    <property type="entry name" value="HTH_RpiR"/>
</dbReference>
<evidence type="ECO:0000256" key="2">
    <source>
        <dbReference type="ARBA" id="ARBA00023125"/>
    </source>
</evidence>
<dbReference type="InterPro" id="IPR046348">
    <property type="entry name" value="SIS_dom_sf"/>
</dbReference>
<dbReference type="GO" id="GO:0097367">
    <property type="term" value="F:carbohydrate derivative binding"/>
    <property type="evidence" value="ECO:0007669"/>
    <property type="project" value="InterPro"/>
</dbReference>
<evidence type="ECO:0000256" key="1">
    <source>
        <dbReference type="ARBA" id="ARBA00023015"/>
    </source>
</evidence>
<evidence type="ECO:0000256" key="3">
    <source>
        <dbReference type="ARBA" id="ARBA00023163"/>
    </source>
</evidence>
<name>A0AA41KBK2_9FIRM</name>
<dbReference type="EMBL" id="WQPS01000141">
    <property type="protein sequence ID" value="MBT9813430.1"/>
    <property type="molecule type" value="Genomic_DNA"/>
</dbReference>
<reference evidence="6" key="1">
    <citation type="journal article" date="2021" name="Gut Microbes">
        <title>A synthetic consortium of 100 gut commensals modulates the composition and function in a colon model of the microbiome of elderly subjects.</title>
        <authorList>
            <person name="Perez M."/>
            <person name="Ntemiri A."/>
            <person name="Tan H."/>
            <person name="Harris H.M.B."/>
            <person name="Roager H.M."/>
            <person name="Ribiere C."/>
            <person name="O'Toole P.W."/>
        </authorList>
    </citation>
    <scope>NUCLEOTIDE SEQUENCE</scope>
    <source>
        <strain evidence="6">MCC335</strain>
    </source>
</reference>
<dbReference type="PANTHER" id="PTHR30514">
    <property type="entry name" value="GLUCOKINASE"/>
    <property type="match status" value="1"/>
</dbReference>
<organism evidence="6 7">
    <name type="scientific">Enterocloster citroniae</name>
    <dbReference type="NCBI Taxonomy" id="358743"/>
    <lineage>
        <taxon>Bacteria</taxon>
        <taxon>Bacillati</taxon>
        <taxon>Bacillota</taxon>
        <taxon>Clostridia</taxon>
        <taxon>Lachnospirales</taxon>
        <taxon>Lachnospiraceae</taxon>
        <taxon>Enterocloster</taxon>
    </lineage>
</organism>
<dbReference type="InterPro" id="IPR001347">
    <property type="entry name" value="SIS_dom"/>
</dbReference>
<comment type="caution">
    <text evidence="6">The sequence shown here is derived from an EMBL/GenBank/DDBJ whole genome shotgun (WGS) entry which is preliminary data.</text>
</comment>
<protein>
    <submittedName>
        <fullName evidence="6">SIS domain-containing protein</fullName>
    </submittedName>
</protein>
<keyword evidence="1" id="KW-0805">Transcription regulation</keyword>
<dbReference type="PANTHER" id="PTHR30514:SF1">
    <property type="entry name" value="HTH-TYPE TRANSCRIPTIONAL REGULATOR HEXR-RELATED"/>
    <property type="match status" value="1"/>
</dbReference>
<dbReference type="Pfam" id="PF01380">
    <property type="entry name" value="SIS"/>
    <property type="match status" value="1"/>
</dbReference>
<dbReference type="PROSITE" id="PS51071">
    <property type="entry name" value="HTH_RPIR"/>
    <property type="match status" value="1"/>
</dbReference>
<dbReference type="GO" id="GO:0003700">
    <property type="term" value="F:DNA-binding transcription factor activity"/>
    <property type="evidence" value="ECO:0007669"/>
    <property type="project" value="InterPro"/>
</dbReference>
<keyword evidence="3" id="KW-0804">Transcription</keyword>
<evidence type="ECO:0000313" key="6">
    <source>
        <dbReference type="EMBL" id="MBT9813430.1"/>
    </source>
</evidence>
<evidence type="ECO:0000259" key="4">
    <source>
        <dbReference type="PROSITE" id="PS51071"/>
    </source>
</evidence>